<name>A0ABR0L419_9PEZI</name>
<feature type="compositionally biased region" description="Basic and acidic residues" evidence="1">
    <location>
        <begin position="1"/>
        <end position="10"/>
    </location>
</feature>
<comment type="caution">
    <text evidence="2">The sequence shown here is derived from an EMBL/GenBank/DDBJ whole genome shotgun (WGS) entry which is preliminary data.</text>
</comment>
<feature type="region of interest" description="Disordered" evidence="1">
    <location>
        <begin position="1"/>
        <end position="49"/>
    </location>
</feature>
<gene>
    <name evidence="2" type="ORF">LTR32_004644</name>
</gene>
<organism evidence="2 3">
    <name type="scientific">Rachicladosporium monterosium</name>
    <dbReference type="NCBI Taxonomy" id="1507873"/>
    <lineage>
        <taxon>Eukaryota</taxon>
        <taxon>Fungi</taxon>
        <taxon>Dikarya</taxon>
        <taxon>Ascomycota</taxon>
        <taxon>Pezizomycotina</taxon>
        <taxon>Dothideomycetes</taxon>
        <taxon>Dothideomycetidae</taxon>
        <taxon>Cladosporiales</taxon>
        <taxon>Cladosporiaceae</taxon>
        <taxon>Rachicladosporium</taxon>
    </lineage>
</organism>
<accession>A0ABR0L419</accession>
<protein>
    <recommendedName>
        <fullName evidence="4">RING-type domain-containing protein</fullName>
    </recommendedName>
</protein>
<evidence type="ECO:0008006" key="4">
    <source>
        <dbReference type="Google" id="ProtNLM"/>
    </source>
</evidence>
<dbReference type="EMBL" id="JAVRRR010000343">
    <property type="protein sequence ID" value="KAK5143174.1"/>
    <property type="molecule type" value="Genomic_DNA"/>
</dbReference>
<evidence type="ECO:0000313" key="3">
    <source>
        <dbReference type="Proteomes" id="UP001308179"/>
    </source>
</evidence>
<dbReference type="Proteomes" id="UP001308179">
    <property type="component" value="Unassembled WGS sequence"/>
</dbReference>
<sequence length="242" mass="26541">MVGNLRDRFGFKPLLPSLPGESGNPIAIPDDDGDDGSPRKRAKGKTTMTNTENRTIDAFPHGLPSHPYYNSYTSPATSSLQPSTNAEPFVGRHSVADRQPDPPVFTSTTNKLPNDLEYFALQFAANIPAFYAHFLPTCSCQDIASQSNVTSSSATTPSSATNHDRDPNGCGICWEPTMLDISRRCGNRRCDAVFCHTCWATDVYNKRDARVLVGDYEGPPADEGRPENWPYACPACRVKAMY</sequence>
<evidence type="ECO:0000256" key="1">
    <source>
        <dbReference type="SAM" id="MobiDB-lite"/>
    </source>
</evidence>
<reference evidence="2 3" key="1">
    <citation type="submission" date="2023-08" db="EMBL/GenBank/DDBJ databases">
        <title>Black Yeasts Isolated from many extreme environments.</title>
        <authorList>
            <person name="Coleine C."/>
            <person name="Stajich J.E."/>
            <person name="Selbmann L."/>
        </authorList>
    </citation>
    <scope>NUCLEOTIDE SEQUENCE [LARGE SCALE GENOMIC DNA]</scope>
    <source>
        <strain evidence="2 3">CCFEE 5386</strain>
    </source>
</reference>
<proteinExistence type="predicted"/>
<evidence type="ECO:0000313" key="2">
    <source>
        <dbReference type="EMBL" id="KAK5143174.1"/>
    </source>
</evidence>
<keyword evidence="3" id="KW-1185">Reference proteome</keyword>